<dbReference type="AlphaFoldDB" id="A0A6G1LYB4"/>
<evidence type="ECO:0000313" key="4">
    <source>
        <dbReference type="EMBL" id="KAF3208718.1"/>
    </source>
</evidence>
<evidence type="ECO:0000313" key="5">
    <source>
        <dbReference type="EMBL" id="KAF3218305.1"/>
    </source>
</evidence>
<evidence type="ECO:0000313" key="7">
    <source>
        <dbReference type="Proteomes" id="UP000483672"/>
    </source>
</evidence>
<dbReference type="EMBL" id="WIWT01000130">
    <property type="protein sequence ID" value="KAF3198630.1"/>
    <property type="molecule type" value="Genomic_DNA"/>
</dbReference>
<feature type="compositionally biased region" description="Low complexity" evidence="1">
    <location>
        <begin position="35"/>
        <end position="53"/>
    </location>
</feature>
<dbReference type="Proteomes" id="UP000483672">
    <property type="component" value="Unassembled WGS sequence"/>
</dbReference>
<dbReference type="OrthoDB" id="5424021at2759"/>
<dbReference type="Proteomes" id="UP000472727">
    <property type="component" value="Unassembled WGS sequence"/>
</dbReference>
<protein>
    <submittedName>
        <fullName evidence="5">Uncharacterized protein</fullName>
    </submittedName>
</protein>
<dbReference type="Proteomes" id="UP000614610">
    <property type="component" value="Unassembled WGS sequence"/>
</dbReference>
<reference evidence="6 7" key="1">
    <citation type="submission" date="2019-06" db="EMBL/GenBank/DDBJ databases">
        <authorList>
            <person name="Palmer J.M."/>
        </authorList>
    </citation>
    <scope>NUCLEOTIDE SEQUENCE [LARGE SCALE GENOMIC DNA]</scope>
    <source>
        <strain evidence="5 6">TWF106</strain>
        <strain evidence="4 7">TWF191</strain>
        <strain evidence="3">TWF679</strain>
    </source>
</reference>
<feature type="signal peptide" evidence="2">
    <location>
        <begin position="1"/>
        <end position="18"/>
    </location>
</feature>
<dbReference type="EMBL" id="WIPF01000105">
    <property type="protein sequence ID" value="KAF3208718.1"/>
    <property type="molecule type" value="Genomic_DNA"/>
</dbReference>
<keyword evidence="2" id="KW-0732">Signal</keyword>
<comment type="caution">
    <text evidence="5">The sequence shown here is derived from an EMBL/GenBank/DDBJ whole genome shotgun (WGS) entry which is preliminary data.</text>
</comment>
<name>A0A6G1LYB4_ORBOL</name>
<feature type="region of interest" description="Disordered" evidence="1">
    <location>
        <begin position="267"/>
        <end position="290"/>
    </location>
</feature>
<evidence type="ECO:0000256" key="1">
    <source>
        <dbReference type="SAM" id="MobiDB-lite"/>
    </source>
</evidence>
<organism evidence="5 6">
    <name type="scientific">Orbilia oligospora</name>
    <name type="common">Nematode-trapping fungus</name>
    <name type="synonym">Arthrobotrys oligospora</name>
    <dbReference type="NCBI Taxonomy" id="2813651"/>
    <lineage>
        <taxon>Eukaryota</taxon>
        <taxon>Fungi</taxon>
        <taxon>Dikarya</taxon>
        <taxon>Ascomycota</taxon>
        <taxon>Pezizomycotina</taxon>
        <taxon>Orbiliomycetes</taxon>
        <taxon>Orbiliales</taxon>
        <taxon>Orbiliaceae</taxon>
        <taxon>Orbilia</taxon>
    </lineage>
</organism>
<accession>A0A6G1LYB4</accession>
<sequence>MSIFGAITTFAAASLTNALLDSSAKQNAPPPAHEQQPQQPQQRRQTNSSGSGHSHPKKSILPQKEAATAASSRIIELSPSPPLRPIRSKKCTSAKITTNNNTTSATTLQTQLSESRTVRPVIMQPAGLPQNSIWTTMSYPIPRGPCLQKSSLISACSCQRFMVHPLKATTSFDCDGCSHHASFHKMKSHEEEVENAARFRESLLTVESSVGNRDVRDAGSGRRTVGLIQGRVELEEEEGDDDTVDEDGEFLEPEKKRRAVAAGKKVVTSRTTSARGGKRKRIGEQVLIAD</sequence>
<proteinExistence type="predicted"/>
<evidence type="ECO:0000313" key="6">
    <source>
        <dbReference type="Proteomes" id="UP000472727"/>
    </source>
</evidence>
<dbReference type="EMBL" id="WIWS01000041">
    <property type="protein sequence ID" value="KAF3218305.1"/>
    <property type="molecule type" value="Genomic_DNA"/>
</dbReference>
<evidence type="ECO:0000256" key="2">
    <source>
        <dbReference type="SAM" id="SignalP"/>
    </source>
</evidence>
<feature type="region of interest" description="Disordered" evidence="1">
    <location>
        <begin position="21"/>
        <end position="89"/>
    </location>
</feature>
<gene>
    <name evidence="5" type="ORF">TWF106_007667</name>
    <name evidence="4" type="ORF">TWF191_000578</name>
    <name evidence="3" type="ORF">TWF679_001956</name>
</gene>
<evidence type="ECO:0000313" key="3">
    <source>
        <dbReference type="EMBL" id="KAF3198630.1"/>
    </source>
</evidence>
<feature type="chain" id="PRO_5041175129" evidence="2">
    <location>
        <begin position="19"/>
        <end position="290"/>
    </location>
</feature>